<keyword evidence="3" id="KW-1185">Reference proteome</keyword>
<gene>
    <name evidence="2" type="ORF">EQG79_30645</name>
</gene>
<protein>
    <submittedName>
        <fullName evidence="2">Uncharacterized protein</fullName>
    </submittedName>
</protein>
<dbReference type="EMBL" id="SBLB01000019">
    <property type="protein sequence ID" value="RYC66233.1"/>
    <property type="molecule type" value="Genomic_DNA"/>
</dbReference>
<dbReference type="AlphaFoldDB" id="A0A4Q2UB44"/>
<sequence>VQQRDRLEAQAVMRFEQGEFAGILAEGSHAEFRRYFAAPTSQAQPIQPFKQVSETDTRQQFSHIKDQVNGILATTGQAQEAPADAPRSEEQTGRRSSTAQADGRATAAPNARPDSPNTRAQPAPRLLPPAQAQQPDAAQPEPEDWQNFM</sequence>
<feature type="non-terminal residue" evidence="2">
    <location>
        <position position="1"/>
    </location>
</feature>
<evidence type="ECO:0000256" key="1">
    <source>
        <dbReference type="SAM" id="MobiDB-lite"/>
    </source>
</evidence>
<name>A0A4Q2UB44_9BACT</name>
<dbReference type="Proteomes" id="UP000290407">
    <property type="component" value="Unassembled WGS sequence"/>
</dbReference>
<evidence type="ECO:0000313" key="2">
    <source>
        <dbReference type="EMBL" id="RYC66233.1"/>
    </source>
</evidence>
<accession>A0A4Q2UB44</accession>
<reference evidence="2 3" key="1">
    <citation type="submission" date="2019-01" db="EMBL/GenBank/DDBJ databases">
        <title>Spirosoma flava sp. nov., a propanil-degrading bacterium isolated from herbicide-contaminated soil.</title>
        <authorList>
            <person name="Zhang L."/>
            <person name="Jiang J.-D."/>
        </authorList>
    </citation>
    <scope>NUCLEOTIDE SEQUENCE [LARGE SCALE GENOMIC DNA]</scope>
    <source>
        <strain evidence="2 3">TY50</strain>
    </source>
</reference>
<feature type="compositionally biased region" description="Polar residues" evidence="1">
    <location>
        <begin position="39"/>
        <end position="62"/>
    </location>
</feature>
<comment type="caution">
    <text evidence="2">The sequence shown here is derived from an EMBL/GenBank/DDBJ whole genome shotgun (WGS) entry which is preliminary data.</text>
</comment>
<feature type="compositionally biased region" description="Low complexity" evidence="1">
    <location>
        <begin position="119"/>
        <end position="140"/>
    </location>
</feature>
<feature type="region of interest" description="Disordered" evidence="1">
    <location>
        <begin position="39"/>
        <end position="149"/>
    </location>
</feature>
<organism evidence="2 3">
    <name type="scientific">Spirosoma sordidisoli</name>
    <dbReference type="NCBI Taxonomy" id="2502893"/>
    <lineage>
        <taxon>Bacteria</taxon>
        <taxon>Pseudomonadati</taxon>
        <taxon>Bacteroidota</taxon>
        <taxon>Cytophagia</taxon>
        <taxon>Cytophagales</taxon>
        <taxon>Cytophagaceae</taxon>
        <taxon>Spirosoma</taxon>
    </lineage>
</organism>
<evidence type="ECO:0000313" key="3">
    <source>
        <dbReference type="Proteomes" id="UP000290407"/>
    </source>
</evidence>
<proteinExistence type="predicted"/>